<dbReference type="CDD" id="cd16536">
    <property type="entry name" value="RING-HC_RNF10"/>
    <property type="match status" value="1"/>
</dbReference>
<dbReference type="InterPro" id="IPR013083">
    <property type="entry name" value="Znf_RING/FYVE/PHD"/>
</dbReference>
<dbReference type="InterPro" id="IPR017907">
    <property type="entry name" value="Znf_RING_CS"/>
</dbReference>
<dbReference type="GO" id="GO:0008270">
    <property type="term" value="F:zinc ion binding"/>
    <property type="evidence" value="ECO:0007669"/>
    <property type="project" value="UniProtKB-KW"/>
</dbReference>
<comment type="caution">
    <text evidence="9">The sequence shown here is derived from an EMBL/GenBank/DDBJ whole genome shotgun (WGS) entry which is preliminary data.</text>
</comment>
<sequence>MSISPTEAQRSIPSSSGPLSQNPSFDHGLLQASEELVESPLSVSSDTQILGSVQISGPESTVDLSSRISGALAATAADSSGSSNMVMTDLRTPNGKKISSRQNHGTSTQCHSVGRGGMSSLLRGDIVDCTQSSGKLSQAVNSPLNEPTIGSVNFHGSATHSATRKNQMMNGNHLLNFHYDPITRPQPRIPPTRRQQKIKPYNKDLFLQANYKFVVFDSGNYALESMDPDKMLQWEDVICVRYSTPFPVQCPICLECPLCPQITSCGHIFCFPCILRYLLIGDEDHKGDCWKKCPLCFMMISLKDLYTIYIRTVKQQCVSDRVQFTLLTRQKDSLTPYHKNQQGMDAILCSSEELCDSFSKFTLTSDVELSVREAKSELDGWLARAESGMVDDLEKLPYICAAREQLEERKKYWSEYRAYSSSPPLRNHVTQYSNTKACKYVNSKTKSHVLSSTANANMADSEARGAARATPSVGLDSSTPRIVDGEAYSAQNANVPELFEVQERVLSSSYDESKSLPRHSNGPKDVKENESYTFYQAIDGQHLILHPLNMKCLLHYYGSYDFLPQRLAGRILQLETVTQSEAIRRRYRYLSHFSLTTVFQLCEIDLSELVPPDALSPFIDEIKKRENQRKRLAKKEHEEKVKADAATMHAVPITSNFARTYGDTTFSMDDFEALGSSTPSSSSPPVVGERKLFSNVTRLGFAAGYDSPSLKIEESSDALSNTEATSDASGPTGCKHISNLCGPRIASTQSFANVISTSKSAESLEVHNVNGFGKKGKKPGRVLLSTAGGRRY</sequence>
<dbReference type="AlphaFoldDB" id="A0A835DEC7"/>
<dbReference type="SUPFAM" id="SSF57850">
    <property type="entry name" value="RING/U-box"/>
    <property type="match status" value="1"/>
</dbReference>
<comment type="subcellular location">
    <subcellularLocation>
        <location evidence="1">Cytoplasm</location>
    </subcellularLocation>
</comment>
<dbReference type="SMART" id="SM00184">
    <property type="entry name" value="RING"/>
    <property type="match status" value="1"/>
</dbReference>
<dbReference type="PANTHER" id="PTHR12983">
    <property type="entry name" value="RING FINGER 10 FAMILY MEMBER"/>
    <property type="match status" value="1"/>
</dbReference>
<dbReference type="OrthoDB" id="302966at2759"/>
<evidence type="ECO:0000256" key="1">
    <source>
        <dbReference type="ARBA" id="ARBA00004496"/>
    </source>
</evidence>
<keyword evidence="10" id="KW-1185">Reference proteome</keyword>
<evidence type="ECO:0000256" key="3">
    <source>
        <dbReference type="ARBA" id="ARBA00022723"/>
    </source>
</evidence>
<dbReference type="Pfam" id="PF00097">
    <property type="entry name" value="zf-C3HC4"/>
    <property type="match status" value="1"/>
</dbReference>
<feature type="compositionally biased region" description="Polar residues" evidence="7">
    <location>
        <begin position="100"/>
        <end position="111"/>
    </location>
</feature>
<feature type="region of interest" description="Disordered" evidence="7">
    <location>
        <begin position="1"/>
        <end position="26"/>
    </location>
</feature>
<dbReference type="InterPro" id="IPR039739">
    <property type="entry name" value="MAG2/RNF10"/>
</dbReference>
<evidence type="ECO:0000256" key="4">
    <source>
        <dbReference type="ARBA" id="ARBA00022771"/>
    </source>
</evidence>
<dbReference type="PANTHER" id="PTHR12983:SF9">
    <property type="entry name" value="E3 UBIQUITIN-PROTEIN LIGASE RNF10"/>
    <property type="match status" value="1"/>
</dbReference>
<dbReference type="OMA" id="PRWKKCP"/>
<keyword evidence="2" id="KW-0963">Cytoplasm</keyword>
<dbReference type="PROSITE" id="PS50089">
    <property type="entry name" value="ZF_RING_2"/>
    <property type="match status" value="1"/>
</dbReference>
<dbReference type="Gene3D" id="3.30.40.10">
    <property type="entry name" value="Zinc/RING finger domain, C3HC4 (zinc finger)"/>
    <property type="match status" value="1"/>
</dbReference>
<dbReference type="Proteomes" id="UP000655225">
    <property type="component" value="Unassembled WGS sequence"/>
</dbReference>
<reference evidence="9 10" key="1">
    <citation type="submission" date="2020-04" db="EMBL/GenBank/DDBJ databases">
        <title>Plant Genome Project.</title>
        <authorList>
            <person name="Zhang R.-G."/>
        </authorList>
    </citation>
    <scope>NUCLEOTIDE SEQUENCE [LARGE SCALE GENOMIC DNA]</scope>
    <source>
        <strain evidence="9">YNK0</strain>
        <tissue evidence="9">Leaf</tissue>
    </source>
</reference>
<evidence type="ECO:0000313" key="9">
    <source>
        <dbReference type="EMBL" id="KAF8400066.1"/>
    </source>
</evidence>
<protein>
    <recommendedName>
        <fullName evidence="8">RING-type domain-containing protein</fullName>
    </recommendedName>
</protein>
<evidence type="ECO:0000256" key="6">
    <source>
        <dbReference type="PROSITE-ProRule" id="PRU00175"/>
    </source>
</evidence>
<evidence type="ECO:0000313" key="10">
    <source>
        <dbReference type="Proteomes" id="UP000655225"/>
    </source>
</evidence>
<dbReference type="InterPro" id="IPR001841">
    <property type="entry name" value="Znf_RING"/>
</dbReference>
<dbReference type="EMBL" id="JABCRI010000010">
    <property type="protein sequence ID" value="KAF8400066.1"/>
    <property type="molecule type" value="Genomic_DNA"/>
</dbReference>
<evidence type="ECO:0000256" key="5">
    <source>
        <dbReference type="ARBA" id="ARBA00022833"/>
    </source>
</evidence>
<evidence type="ECO:0000256" key="7">
    <source>
        <dbReference type="SAM" id="MobiDB-lite"/>
    </source>
</evidence>
<name>A0A835DEC7_TETSI</name>
<feature type="compositionally biased region" description="Polar residues" evidence="7">
    <location>
        <begin position="1"/>
        <end position="24"/>
    </location>
</feature>
<organism evidence="9 10">
    <name type="scientific">Tetracentron sinense</name>
    <name type="common">Spur-leaf</name>
    <dbReference type="NCBI Taxonomy" id="13715"/>
    <lineage>
        <taxon>Eukaryota</taxon>
        <taxon>Viridiplantae</taxon>
        <taxon>Streptophyta</taxon>
        <taxon>Embryophyta</taxon>
        <taxon>Tracheophyta</taxon>
        <taxon>Spermatophyta</taxon>
        <taxon>Magnoliopsida</taxon>
        <taxon>Trochodendrales</taxon>
        <taxon>Trochodendraceae</taxon>
        <taxon>Tetracentron</taxon>
    </lineage>
</organism>
<feature type="domain" description="RING-type" evidence="8">
    <location>
        <begin position="250"/>
        <end position="296"/>
    </location>
</feature>
<dbReference type="InterPro" id="IPR018957">
    <property type="entry name" value="Znf_C3HC4_RING-type"/>
</dbReference>
<proteinExistence type="predicted"/>
<accession>A0A835DEC7</accession>
<gene>
    <name evidence="9" type="ORF">HHK36_015941</name>
</gene>
<feature type="region of interest" description="Disordered" evidence="7">
    <location>
        <begin position="94"/>
        <end position="115"/>
    </location>
</feature>
<dbReference type="GO" id="GO:0000976">
    <property type="term" value="F:transcription cis-regulatory region binding"/>
    <property type="evidence" value="ECO:0007669"/>
    <property type="project" value="TreeGrafter"/>
</dbReference>
<dbReference type="GO" id="GO:0045944">
    <property type="term" value="P:positive regulation of transcription by RNA polymerase II"/>
    <property type="evidence" value="ECO:0007669"/>
    <property type="project" value="TreeGrafter"/>
</dbReference>
<keyword evidence="3" id="KW-0479">Metal-binding</keyword>
<dbReference type="PROSITE" id="PS00518">
    <property type="entry name" value="ZF_RING_1"/>
    <property type="match status" value="1"/>
</dbReference>
<dbReference type="GO" id="GO:0005737">
    <property type="term" value="C:cytoplasm"/>
    <property type="evidence" value="ECO:0007669"/>
    <property type="project" value="UniProtKB-SubCell"/>
</dbReference>
<keyword evidence="4 6" id="KW-0863">Zinc-finger</keyword>
<evidence type="ECO:0000256" key="2">
    <source>
        <dbReference type="ARBA" id="ARBA00022490"/>
    </source>
</evidence>
<keyword evidence="5" id="KW-0862">Zinc</keyword>
<evidence type="ECO:0000259" key="8">
    <source>
        <dbReference type="PROSITE" id="PS50089"/>
    </source>
</evidence>